<dbReference type="EMBL" id="BARS01053906">
    <property type="protein sequence ID" value="GAG43787.1"/>
    <property type="molecule type" value="Genomic_DNA"/>
</dbReference>
<dbReference type="InterPro" id="IPR007506">
    <property type="entry name" value="PMDh-L-like_dom"/>
</dbReference>
<comment type="caution">
    <text evidence="4">The sequence shown here is derived from an EMBL/GenBank/DDBJ whole genome shotgun (WGS) entry which is preliminary data.</text>
</comment>
<evidence type="ECO:0000313" key="4">
    <source>
        <dbReference type="EMBL" id="GAG43787.1"/>
    </source>
</evidence>
<gene>
    <name evidence="4" type="ORF">S01H1_79902</name>
</gene>
<feature type="non-terminal residue" evidence="4">
    <location>
        <position position="221"/>
    </location>
</feature>
<evidence type="ECO:0000256" key="2">
    <source>
        <dbReference type="ARBA" id="ARBA00023239"/>
    </source>
</evidence>
<dbReference type="AlphaFoldDB" id="X0Y905"/>
<keyword evidence="1" id="KW-0408">Iron</keyword>
<keyword evidence="2" id="KW-0456">Lyase</keyword>
<dbReference type="Pfam" id="PF04412">
    <property type="entry name" value="AcnX"/>
    <property type="match status" value="1"/>
</dbReference>
<organism evidence="4">
    <name type="scientific">marine sediment metagenome</name>
    <dbReference type="NCBI Taxonomy" id="412755"/>
    <lineage>
        <taxon>unclassified sequences</taxon>
        <taxon>metagenomes</taxon>
        <taxon>ecological metagenomes</taxon>
    </lineage>
</organism>
<evidence type="ECO:0000256" key="1">
    <source>
        <dbReference type="ARBA" id="ARBA00023004"/>
    </source>
</evidence>
<dbReference type="GO" id="GO:0016829">
    <property type="term" value="F:lyase activity"/>
    <property type="evidence" value="ECO:0007669"/>
    <property type="project" value="UniProtKB-KW"/>
</dbReference>
<reference evidence="4" key="1">
    <citation type="journal article" date="2014" name="Front. Microbiol.">
        <title>High frequency of phylogenetically diverse reductive dehalogenase-homologous genes in deep subseafloor sedimentary metagenomes.</title>
        <authorList>
            <person name="Kawai M."/>
            <person name="Futagami T."/>
            <person name="Toyoda A."/>
            <person name="Takaki Y."/>
            <person name="Nishi S."/>
            <person name="Hori S."/>
            <person name="Arai W."/>
            <person name="Tsubouchi T."/>
            <person name="Morono Y."/>
            <person name="Uchiyama I."/>
            <person name="Ito T."/>
            <person name="Fujiyama A."/>
            <person name="Inagaki F."/>
            <person name="Takami H."/>
        </authorList>
    </citation>
    <scope>NUCLEOTIDE SEQUENCE</scope>
    <source>
        <strain evidence="4">Expedition CK06-06</strain>
    </source>
</reference>
<sequence length="221" mass="24061">MSPLIELFTECADEGLKAYAPYTVNPRPHDLYNVETSPDEQKMIFEGYPLQLEVDHLHVRLGGRNLDTRSCMCYLPEVGNAPKKGTFVAWAESSAINAGNSILGIRTNRNSCGMDLMCALAGKAPYFGLMTDEGRKAKWLIEVKTSGEPDWGVLGGAIGEKCVEDPPFIVGIDKYFDGKITPQNVHKLKAMGAATASNGAIGLYHVENLTPDALDKGRDLL</sequence>
<accession>X0Y905</accession>
<proteinExistence type="predicted"/>
<dbReference type="PANTHER" id="PTHR36577">
    <property type="entry name" value="DUF521 DOMAIN PROTEIN (AFU_ORTHOLOGUE AFUA_6G00490)"/>
    <property type="match status" value="1"/>
</dbReference>
<name>X0Y905_9ZZZZ</name>
<evidence type="ECO:0000259" key="3">
    <source>
        <dbReference type="Pfam" id="PF04412"/>
    </source>
</evidence>
<dbReference type="PANTHER" id="PTHR36577:SF3">
    <property type="entry name" value="DUF521 DOMAIN PROTEIN (AFU_ORTHOLOGUE AFUA_6G00490)"/>
    <property type="match status" value="1"/>
</dbReference>
<feature type="domain" description="Phosphomevalonate dehydratase large subunit-like" evidence="3">
    <location>
        <begin position="6"/>
        <end position="213"/>
    </location>
</feature>
<protein>
    <recommendedName>
        <fullName evidence="3">Phosphomevalonate dehydratase large subunit-like domain-containing protein</fullName>
    </recommendedName>
</protein>